<dbReference type="InterPro" id="IPR017946">
    <property type="entry name" value="PLC-like_Pdiesterase_TIM-brl"/>
</dbReference>
<dbReference type="PANTHER" id="PTHR46211">
    <property type="entry name" value="GLYCEROPHOSPHORYL DIESTER PHOSPHODIESTERASE"/>
    <property type="match status" value="1"/>
</dbReference>
<comment type="caution">
    <text evidence="3">The sequence shown here is derived from an EMBL/GenBank/DDBJ whole genome shotgun (WGS) entry which is preliminary data.</text>
</comment>
<dbReference type="EMBL" id="AGXV01000032">
    <property type="protein sequence ID" value="EIY61974.1"/>
    <property type="molecule type" value="Genomic_DNA"/>
</dbReference>
<dbReference type="Gene3D" id="3.20.20.190">
    <property type="entry name" value="Phosphatidylinositol (PI) phosphodiesterase"/>
    <property type="match status" value="1"/>
</dbReference>
<dbReference type="GO" id="GO:0008081">
    <property type="term" value="F:phosphoric diester hydrolase activity"/>
    <property type="evidence" value="ECO:0007669"/>
    <property type="project" value="InterPro"/>
</dbReference>
<feature type="signal peptide" evidence="1">
    <location>
        <begin position="1"/>
        <end position="22"/>
    </location>
</feature>
<keyword evidence="1" id="KW-0732">Signal</keyword>
<sequence length="254" mass="28740">MMKIKKILLASALVLSTCGVMAQTQVIAHRGYWKTDGSAQNSIAALLKADSIGCYGSEFDVWLTADDKLVVNHDPVFKLKSMERSTAANLTSLKLDNGESLPTLEQYLKAALKTKTRLILELKELSSPERETKAVEKIVAMVKKLGLNDRMEYITFSLHATKEFIRLTPAGTPVFYLDGKLPPKELKEMGCAGPDYHLNVFRKHPEWIKECHDLGMKVNVWTVNKEKDMKWLIEKKVDFITTNEPVLLNEIMKE</sequence>
<keyword evidence="4" id="KW-1185">Reference proteome</keyword>
<dbReference type="SUPFAM" id="SSF51695">
    <property type="entry name" value="PLC-like phosphodiesterases"/>
    <property type="match status" value="1"/>
</dbReference>
<dbReference type="Pfam" id="PF03009">
    <property type="entry name" value="GDPD"/>
    <property type="match status" value="1"/>
</dbReference>
<name>I9HP59_9BACE</name>
<dbReference type="PANTHER" id="PTHR46211:SF1">
    <property type="entry name" value="GLYCEROPHOSPHODIESTER PHOSPHODIESTERASE, CYTOPLASMIC"/>
    <property type="match status" value="1"/>
</dbReference>
<accession>I9HP59</accession>
<proteinExistence type="predicted"/>
<dbReference type="PROSITE" id="PS51704">
    <property type="entry name" value="GP_PDE"/>
    <property type="match status" value="1"/>
</dbReference>
<dbReference type="InterPro" id="IPR030395">
    <property type="entry name" value="GP_PDE_dom"/>
</dbReference>
<gene>
    <name evidence="3" type="ORF">HMPREF1071_02594</name>
</gene>
<evidence type="ECO:0000313" key="4">
    <source>
        <dbReference type="Proteomes" id="UP000005150"/>
    </source>
</evidence>
<organism evidence="3 4">
    <name type="scientific">Bacteroides salyersiae CL02T12C01</name>
    <dbReference type="NCBI Taxonomy" id="997887"/>
    <lineage>
        <taxon>Bacteria</taxon>
        <taxon>Pseudomonadati</taxon>
        <taxon>Bacteroidota</taxon>
        <taxon>Bacteroidia</taxon>
        <taxon>Bacteroidales</taxon>
        <taxon>Bacteroidaceae</taxon>
        <taxon>Bacteroides</taxon>
    </lineage>
</organism>
<dbReference type="HOGENOM" id="CLU_030006_3_5_10"/>
<dbReference type="GO" id="GO:0006629">
    <property type="term" value="P:lipid metabolic process"/>
    <property type="evidence" value="ECO:0007669"/>
    <property type="project" value="InterPro"/>
</dbReference>
<dbReference type="PATRIC" id="fig|997887.3.peg.2697"/>
<reference evidence="3 4" key="1">
    <citation type="submission" date="2012-02" db="EMBL/GenBank/DDBJ databases">
        <title>The Genome Sequence of Bacteroides salyersiae CL02T12C01.</title>
        <authorList>
            <consortium name="The Broad Institute Genome Sequencing Platform"/>
            <person name="Earl A."/>
            <person name="Ward D."/>
            <person name="Feldgarden M."/>
            <person name="Gevers D."/>
            <person name="Zitomersky N.L."/>
            <person name="Coyne M.J."/>
            <person name="Comstock L.E."/>
            <person name="Young S.K."/>
            <person name="Zeng Q."/>
            <person name="Gargeya S."/>
            <person name="Fitzgerald M."/>
            <person name="Haas B."/>
            <person name="Abouelleil A."/>
            <person name="Alvarado L."/>
            <person name="Arachchi H.M."/>
            <person name="Berlin A."/>
            <person name="Chapman S.B."/>
            <person name="Gearin G."/>
            <person name="Goldberg J."/>
            <person name="Griggs A."/>
            <person name="Gujja S."/>
            <person name="Hansen M."/>
            <person name="Heiman D."/>
            <person name="Howarth C."/>
            <person name="Larimer J."/>
            <person name="Lui A."/>
            <person name="MacDonald P.J.P."/>
            <person name="McCowen C."/>
            <person name="Montmayeur A."/>
            <person name="Murphy C."/>
            <person name="Neiman D."/>
            <person name="Pearson M."/>
            <person name="Priest M."/>
            <person name="Roberts A."/>
            <person name="Saif S."/>
            <person name="Shea T."/>
            <person name="Sisk P."/>
            <person name="Stolte C."/>
            <person name="Sykes S."/>
            <person name="Wortman J."/>
            <person name="Nusbaum C."/>
            <person name="Birren B."/>
        </authorList>
    </citation>
    <scope>NUCLEOTIDE SEQUENCE [LARGE SCALE GENOMIC DNA]</scope>
    <source>
        <strain evidence="3 4">CL02T12C01</strain>
    </source>
</reference>
<evidence type="ECO:0000313" key="3">
    <source>
        <dbReference type="EMBL" id="EIY61974.1"/>
    </source>
</evidence>
<protein>
    <recommendedName>
        <fullName evidence="2">GP-PDE domain-containing protein</fullName>
    </recommendedName>
</protein>
<dbReference type="Proteomes" id="UP000005150">
    <property type="component" value="Unassembled WGS sequence"/>
</dbReference>
<dbReference type="AlphaFoldDB" id="I9HP59"/>
<feature type="domain" description="GP-PDE" evidence="2">
    <location>
        <begin position="24"/>
        <end position="252"/>
    </location>
</feature>
<evidence type="ECO:0000256" key="1">
    <source>
        <dbReference type="SAM" id="SignalP"/>
    </source>
</evidence>
<feature type="chain" id="PRO_5003721146" description="GP-PDE domain-containing protein" evidence="1">
    <location>
        <begin position="23"/>
        <end position="254"/>
    </location>
</feature>
<evidence type="ECO:0000259" key="2">
    <source>
        <dbReference type="PROSITE" id="PS51704"/>
    </source>
</evidence>